<dbReference type="Pfam" id="PF04116">
    <property type="entry name" value="FA_hydroxylase"/>
    <property type="match status" value="1"/>
</dbReference>
<comment type="similarity">
    <text evidence="2">Belongs to the sterol desaturase family.</text>
</comment>
<keyword evidence="3 6" id="KW-0812">Transmembrane</keyword>
<dbReference type="AlphaFoldDB" id="A0AAW1VUT7"/>
<protein>
    <submittedName>
        <fullName evidence="9">Uncharacterized protein</fullName>
    </submittedName>
</protein>
<feature type="transmembrane region" description="Helical" evidence="6">
    <location>
        <begin position="186"/>
        <end position="214"/>
    </location>
</feature>
<gene>
    <name evidence="9" type="ORF">M0R45_035170</name>
</gene>
<dbReference type="InterPro" id="IPR006694">
    <property type="entry name" value="Fatty_acid_hydroxylase"/>
</dbReference>
<feature type="domain" description="Fatty acid hydroxylase" evidence="7">
    <location>
        <begin position="140"/>
        <end position="275"/>
    </location>
</feature>
<comment type="caution">
    <text evidence="9">The sequence shown here is derived from an EMBL/GenBank/DDBJ whole genome shotgun (WGS) entry which is preliminary data.</text>
</comment>
<evidence type="ECO:0000256" key="6">
    <source>
        <dbReference type="SAM" id="Phobius"/>
    </source>
</evidence>
<dbReference type="GO" id="GO:0005506">
    <property type="term" value="F:iron ion binding"/>
    <property type="evidence" value="ECO:0007669"/>
    <property type="project" value="InterPro"/>
</dbReference>
<dbReference type="GO" id="GO:0016020">
    <property type="term" value="C:membrane"/>
    <property type="evidence" value="ECO:0007669"/>
    <property type="project" value="UniProtKB-SubCell"/>
</dbReference>
<dbReference type="GO" id="GO:0008610">
    <property type="term" value="P:lipid biosynthetic process"/>
    <property type="evidence" value="ECO:0007669"/>
    <property type="project" value="InterPro"/>
</dbReference>
<name>A0AAW1VUT7_RUBAR</name>
<evidence type="ECO:0000256" key="4">
    <source>
        <dbReference type="ARBA" id="ARBA00022989"/>
    </source>
</evidence>
<dbReference type="PANTHER" id="PTHR11863">
    <property type="entry name" value="STEROL DESATURASE"/>
    <property type="match status" value="1"/>
</dbReference>
<dbReference type="Proteomes" id="UP001457282">
    <property type="component" value="Unassembled WGS sequence"/>
</dbReference>
<keyword evidence="4 6" id="KW-1133">Transmembrane helix</keyword>
<proteinExistence type="inferred from homology"/>
<evidence type="ECO:0000256" key="5">
    <source>
        <dbReference type="ARBA" id="ARBA00023136"/>
    </source>
</evidence>
<dbReference type="GO" id="GO:0016491">
    <property type="term" value="F:oxidoreductase activity"/>
    <property type="evidence" value="ECO:0007669"/>
    <property type="project" value="InterPro"/>
</dbReference>
<dbReference type="EMBL" id="JBEDUW010000007">
    <property type="protein sequence ID" value="KAK9911249.1"/>
    <property type="molecule type" value="Genomic_DNA"/>
</dbReference>
<reference evidence="9 10" key="1">
    <citation type="journal article" date="2023" name="G3 (Bethesda)">
        <title>A chromosome-length genome assembly and annotation of blackberry (Rubus argutus, cv. 'Hillquist').</title>
        <authorList>
            <person name="Bruna T."/>
            <person name="Aryal R."/>
            <person name="Dudchenko O."/>
            <person name="Sargent D.J."/>
            <person name="Mead D."/>
            <person name="Buti M."/>
            <person name="Cavallini A."/>
            <person name="Hytonen T."/>
            <person name="Andres J."/>
            <person name="Pham M."/>
            <person name="Weisz D."/>
            <person name="Mascagni F."/>
            <person name="Usai G."/>
            <person name="Natali L."/>
            <person name="Bassil N."/>
            <person name="Fernandez G.E."/>
            <person name="Lomsadze A."/>
            <person name="Armour M."/>
            <person name="Olukolu B."/>
            <person name="Poorten T."/>
            <person name="Britton C."/>
            <person name="Davik J."/>
            <person name="Ashrafi H."/>
            <person name="Aiden E.L."/>
            <person name="Borodovsky M."/>
            <person name="Worthington M."/>
        </authorList>
    </citation>
    <scope>NUCLEOTIDE SEQUENCE [LARGE SCALE GENOMIC DNA]</scope>
    <source>
        <strain evidence="9">PI 553951</strain>
    </source>
</reference>
<feature type="domain" description="Very-long-chain aldehyde decarbonylase CER1-like C-terminal" evidence="8">
    <location>
        <begin position="453"/>
        <end position="615"/>
    </location>
</feature>
<evidence type="ECO:0000256" key="1">
    <source>
        <dbReference type="ARBA" id="ARBA00004141"/>
    </source>
</evidence>
<evidence type="ECO:0000313" key="9">
    <source>
        <dbReference type="EMBL" id="KAK9911249.1"/>
    </source>
</evidence>
<organism evidence="9 10">
    <name type="scientific">Rubus argutus</name>
    <name type="common">Southern blackberry</name>
    <dbReference type="NCBI Taxonomy" id="59490"/>
    <lineage>
        <taxon>Eukaryota</taxon>
        <taxon>Viridiplantae</taxon>
        <taxon>Streptophyta</taxon>
        <taxon>Embryophyta</taxon>
        <taxon>Tracheophyta</taxon>
        <taxon>Spermatophyta</taxon>
        <taxon>Magnoliopsida</taxon>
        <taxon>eudicotyledons</taxon>
        <taxon>Gunneridae</taxon>
        <taxon>Pentapetalae</taxon>
        <taxon>rosids</taxon>
        <taxon>fabids</taxon>
        <taxon>Rosales</taxon>
        <taxon>Rosaceae</taxon>
        <taxon>Rosoideae</taxon>
        <taxon>Rosoideae incertae sedis</taxon>
        <taxon>Rubus</taxon>
    </lineage>
</organism>
<evidence type="ECO:0000259" key="7">
    <source>
        <dbReference type="Pfam" id="PF04116"/>
    </source>
</evidence>
<sequence length="625" mass="72353">MASTPGILTDWPWTPLGSFKYVVLAPWAIHSTYSFMFGEEGTYLFDFLILPFLLWRMLHNQIWISLSRYQTAKGQATIIDKGLEFEQVDRERNWDDQIIFNGILFYLGRFLAKCVLPRAKTDFPLWRGDGFVMTMLLHAGPVEYLYYWLHRALHHHFLYSRYHSHHHSSIVTEPITSVTHPFAEHITYFMLFSIPMVTTLLTGTASITSYFVYITYIDFMNNMGHCNFEFIPTWIFSIFTLKYLMYTSSYHSLHHTQFQTNYSLFMPIYDYIYGTMDKSSDALYESSLKKEESPDVVHLSHLTTTNSIYQLPLGFSSLASKPHTSTWYLWLLWPVTIWSMMLTWIFGHSFVIERQHFDKLRLQTWVIPKYSLQYVLSWQNEAINRLIEQAILEAEEKGVKVISLGLLNQGEGLNNYGGIYVQRNPKLKIKVVDGSSLAVAVVLNSIPKGTTQVLLTGKLTKVAYALASSLCQRNIQVATSQQAEYLKLTKSLSAPKGMLVHDRSYAQKIWLVGDGSNKKEQLRAPKGTIFVPFSQIQPKQLRKDCYYHYTPAMKIPKSLENVYSCENWLPRRVMSAWRIAGIVHALEGWNEHECGCTMSNIEKVWEATLRHGFQPQIITTTQTKD</sequence>
<dbReference type="Pfam" id="PF12076">
    <property type="entry name" value="CER1-like_C"/>
    <property type="match status" value="1"/>
</dbReference>
<comment type="subcellular location">
    <subcellularLocation>
        <location evidence="1">Membrane</location>
        <topology evidence="1">Multi-pass membrane protein</topology>
    </subcellularLocation>
</comment>
<evidence type="ECO:0000313" key="10">
    <source>
        <dbReference type="Proteomes" id="UP001457282"/>
    </source>
</evidence>
<dbReference type="InterPro" id="IPR050307">
    <property type="entry name" value="Sterol_Desaturase_Related"/>
</dbReference>
<evidence type="ECO:0000256" key="2">
    <source>
        <dbReference type="ARBA" id="ARBA00009324"/>
    </source>
</evidence>
<accession>A0AAW1VUT7</accession>
<feature type="transmembrane region" description="Helical" evidence="6">
    <location>
        <begin position="226"/>
        <end position="245"/>
    </location>
</feature>
<keyword evidence="10" id="KW-1185">Reference proteome</keyword>
<dbReference type="InterPro" id="IPR021940">
    <property type="entry name" value="CER1-like_C"/>
</dbReference>
<keyword evidence="5 6" id="KW-0472">Membrane</keyword>
<feature type="transmembrane region" description="Helical" evidence="6">
    <location>
        <begin position="327"/>
        <end position="352"/>
    </location>
</feature>
<evidence type="ECO:0000256" key="3">
    <source>
        <dbReference type="ARBA" id="ARBA00022692"/>
    </source>
</evidence>
<evidence type="ECO:0000259" key="8">
    <source>
        <dbReference type="Pfam" id="PF12076"/>
    </source>
</evidence>